<feature type="active site" evidence="5">
    <location>
        <position position="84"/>
    </location>
</feature>
<dbReference type="InterPro" id="IPR001525">
    <property type="entry name" value="C5_MeTfrase"/>
</dbReference>
<dbReference type="Pfam" id="PF00145">
    <property type="entry name" value="DNA_methylase"/>
    <property type="match status" value="1"/>
</dbReference>
<evidence type="ECO:0000256" key="1">
    <source>
        <dbReference type="ARBA" id="ARBA00022603"/>
    </source>
</evidence>
<proteinExistence type="inferred from homology"/>
<reference evidence="9" key="1">
    <citation type="submission" date="2022-06" db="EMBL/GenBank/DDBJ databases">
        <title>Genome sequence of Phormidium yuhuli AB48 isolated from an industrial photobioreactor environment.</title>
        <authorList>
            <person name="Qiu Y."/>
            <person name="Noonan A.J.C."/>
            <person name="Dofher K."/>
            <person name="Koch M."/>
            <person name="Kieft B."/>
            <person name="Lin X."/>
            <person name="Ziels R.M."/>
            <person name="Hallam S.J."/>
        </authorList>
    </citation>
    <scope>NUCLEOTIDE SEQUENCE</scope>
    <source>
        <strain evidence="9">AB48</strain>
    </source>
</reference>
<dbReference type="Proteomes" id="UP001056708">
    <property type="component" value="Chromosome"/>
</dbReference>
<feature type="region of interest" description="Disordered" evidence="8">
    <location>
        <begin position="267"/>
        <end position="295"/>
    </location>
</feature>
<dbReference type="PROSITE" id="PS51679">
    <property type="entry name" value="SAM_MT_C5"/>
    <property type="match status" value="1"/>
</dbReference>
<keyword evidence="2 5" id="KW-0808">Transferase</keyword>
<organism evidence="9 10">
    <name type="scientific">Phormidium yuhuli AB48</name>
    <dbReference type="NCBI Taxonomy" id="2940671"/>
    <lineage>
        <taxon>Bacteria</taxon>
        <taxon>Bacillati</taxon>
        <taxon>Cyanobacteriota</taxon>
        <taxon>Cyanophyceae</taxon>
        <taxon>Oscillatoriophycideae</taxon>
        <taxon>Oscillatoriales</taxon>
        <taxon>Oscillatoriaceae</taxon>
        <taxon>Phormidium</taxon>
        <taxon>Phormidium yuhuli</taxon>
    </lineage>
</organism>
<accession>A0ABY5AW73</accession>
<evidence type="ECO:0000256" key="2">
    <source>
        <dbReference type="ARBA" id="ARBA00022679"/>
    </source>
</evidence>
<keyword evidence="3 5" id="KW-0949">S-adenosyl-L-methionine</keyword>
<dbReference type="EC" id="2.1.1.37" evidence="7"/>
<dbReference type="Gene3D" id="3.90.120.10">
    <property type="entry name" value="DNA Methylase, subunit A, domain 2"/>
    <property type="match status" value="1"/>
</dbReference>
<dbReference type="PRINTS" id="PR00105">
    <property type="entry name" value="C5METTRFRASE"/>
</dbReference>
<dbReference type="PROSITE" id="PS00095">
    <property type="entry name" value="C5_MTASE_2"/>
    <property type="match status" value="1"/>
</dbReference>
<dbReference type="InterPro" id="IPR018117">
    <property type="entry name" value="C5_DNA_meth_AS"/>
</dbReference>
<dbReference type="GO" id="GO:0008168">
    <property type="term" value="F:methyltransferase activity"/>
    <property type="evidence" value="ECO:0007669"/>
    <property type="project" value="UniProtKB-KW"/>
</dbReference>
<feature type="compositionally biased region" description="Basic and acidic residues" evidence="8">
    <location>
        <begin position="276"/>
        <end position="294"/>
    </location>
</feature>
<evidence type="ECO:0000313" key="10">
    <source>
        <dbReference type="Proteomes" id="UP001056708"/>
    </source>
</evidence>
<dbReference type="InterPro" id="IPR031303">
    <property type="entry name" value="C5_meth_CS"/>
</dbReference>
<dbReference type="NCBIfam" id="TIGR00675">
    <property type="entry name" value="dcm"/>
    <property type="match status" value="1"/>
</dbReference>
<evidence type="ECO:0000256" key="6">
    <source>
        <dbReference type="RuleBase" id="RU000416"/>
    </source>
</evidence>
<evidence type="ECO:0000256" key="5">
    <source>
        <dbReference type="PROSITE-ProRule" id="PRU01016"/>
    </source>
</evidence>
<dbReference type="GO" id="GO:0032259">
    <property type="term" value="P:methylation"/>
    <property type="evidence" value="ECO:0007669"/>
    <property type="project" value="UniProtKB-KW"/>
</dbReference>
<dbReference type="PROSITE" id="PS00094">
    <property type="entry name" value="C5_MTASE_1"/>
    <property type="match status" value="1"/>
</dbReference>
<evidence type="ECO:0000256" key="8">
    <source>
        <dbReference type="SAM" id="MobiDB-lite"/>
    </source>
</evidence>
<protein>
    <recommendedName>
        <fullName evidence="7">Cytosine-specific methyltransferase</fullName>
        <ecNumber evidence="7">2.1.1.37</ecNumber>
    </recommendedName>
</protein>
<dbReference type="PANTHER" id="PTHR10629:SF52">
    <property type="entry name" value="DNA (CYTOSINE-5)-METHYLTRANSFERASE 1"/>
    <property type="match status" value="1"/>
</dbReference>
<keyword evidence="1 5" id="KW-0489">Methyltransferase</keyword>
<dbReference type="EMBL" id="CP098611">
    <property type="protein sequence ID" value="USR93136.1"/>
    <property type="molecule type" value="Genomic_DNA"/>
</dbReference>
<evidence type="ECO:0000313" key="9">
    <source>
        <dbReference type="EMBL" id="USR93136.1"/>
    </source>
</evidence>
<gene>
    <name evidence="9" type="ORF">NEA10_08280</name>
</gene>
<evidence type="ECO:0000256" key="3">
    <source>
        <dbReference type="ARBA" id="ARBA00022691"/>
    </source>
</evidence>
<dbReference type="PANTHER" id="PTHR10629">
    <property type="entry name" value="CYTOSINE-SPECIFIC METHYLTRANSFERASE"/>
    <property type="match status" value="1"/>
</dbReference>
<dbReference type="InterPro" id="IPR029063">
    <property type="entry name" value="SAM-dependent_MTases_sf"/>
</dbReference>
<sequence length="427" mass="47005">MGVRGRPTAIDLFAGAGGMSLGFEQAGFDVVAAVEVDPIHCAVHEYNFPDCSLICANVSQLSGAEIFRQAGVTEVDVLFGGPPCQGFSLMGKRLLDDPRNALVSDFIRLVGEIEPRYVVMENVKGMATGKQRQVLAEAIAALGAIGYGVVEPPQVLNAAHYGVPQYRERLFLLAYRLGETPPHYPTPMTYPAGKRPRKGKLAQLSPSPTVQEALQDLPQIEQYEALWEQDGVEANFGVPSQYGAILRGLAVDLGDYGYPRPWRPNWLSNSGRSRHRDSSIERFRQTPPGEREPVSRFFRLPPQGICNTLRAGTPSSRGAFTSPRPIHPQHPRCITVREAARLHSYPDWFRFHVTKWHGFRQIGNSVPPWLARAVAESVRESLGGEVEHPQGEWPLGDEGLLSLTMTQAAARYGVAADAIAPRRRLGE</sequence>
<keyword evidence="4" id="KW-0680">Restriction system</keyword>
<keyword evidence="10" id="KW-1185">Reference proteome</keyword>
<comment type="catalytic activity">
    <reaction evidence="7">
        <text>a 2'-deoxycytidine in DNA + S-adenosyl-L-methionine = a 5-methyl-2'-deoxycytidine in DNA + S-adenosyl-L-homocysteine + H(+)</text>
        <dbReference type="Rhea" id="RHEA:13681"/>
        <dbReference type="Rhea" id="RHEA-COMP:11369"/>
        <dbReference type="Rhea" id="RHEA-COMP:11370"/>
        <dbReference type="ChEBI" id="CHEBI:15378"/>
        <dbReference type="ChEBI" id="CHEBI:57856"/>
        <dbReference type="ChEBI" id="CHEBI:59789"/>
        <dbReference type="ChEBI" id="CHEBI:85452"/>
        <dbReference type="ChEBI" id="CHEBI:85454"/>
        <dbReference type="EC" id="2.1.1.37"/>
    </reaction>
</comment>
<evidence type="ECO:0000256" key="7">
    <source>
        <dbReference type="RuleBase" id="RU000417"/>
    </source>
</evidence>
<dbReference type="InterPro" id="IPR050390">
    <property type="entry name" value="C5-Methyltransferase"/>
</dbReference>
<evidence type="ECO:0000256" key="4">
    <source>
        <dbReference type="ARBA" id="ARBA00022747"/>
    </source>
</evidence>
<dbReference type="SUPFAM" id="SSF53335">
    <property type="entry name" value="S-adenosyl-L-methionine-dependent methyltransferases"/>
    <property type="match status" value="1"/>
</dbReference>
<dbReference type="Gene3D" id="3.40.50.150">
    <property type="entry name" value="Vaccinia Virus protein VP39"/>
    <property type="match status" value="1"/>
</dbReference>
<name>A0ABY5AW73_9CYAN</name>
<comment type="similarity">
    <text evidence="5 6">Belongs to the class I-like SAM-binding methyltransferase superfamily. C5-methyltransferase family.</text>
</comment>